<keyword evidence="5" id="KW-1185">Reference proteome</keyword>
<evidence type="ECO:0000313" key="5">
    <source>
        <dbReference type="Proteomes" id="UP000274695"/>
    </source>
</evidence>
<organism evidence="2 4">
    <name type="scientific">Zhongshania marina</name>
    <dbReference type="NCBI Taxonomy" id="2304603"/>
    <lineage>
        <taxon>Bacteria</taxon>
        <taxon>Pseudomonadati</taxon>
        <taxon>Pseudomonadota</taxon>
        <taxon>Gammaproteobacteria</taxon>
        <taxon>Cellvibrionales</taxon>
        <taxon>Spongiibacteraceae</taxon>
        <taxon>Zhongshania</taxon>
    </lineage>
</organism>
<feature type="transmembrane region" description="Helical" evidence="1">
    <location>
        <begin position="109"/>
        <end position="131"/>
    </location>
</feature>
<keyword evidence="1" id="KW-0472">Membrane</keyword>
<protein>
    <recommendedName>
        <fullName evidence="6">Carotenoid biosynthesis protein</fullName>
    </recommendedName>
</protein>
<dbReference type="AlphaFoldDB" id="A0A2S4HJ76"/>
<reference evidence="2" key="1">
    <citation type="submission" date="2018-01" db="EMBL/GenBank/DDBJ databases">
        <authorList>
            <person name="Yu X.-D."/>
        </authorList>
    </citation>
    <scope>NUCLEOTIDE SEQUENCE</scope>
    <source>
        <strain evidence="2">ZX-21</strain>
    </source>
</reference>
<feature type="transmembrane region" description="Helical" evidence="1">
    <location>
        <begin position="33"/>
        <end position="57"/>
    </location>
</feature>
<gene>
    <name evidence="2" type="ORF">C0068_03715</name>
    <name evidence="3" type="ORF">D0911_03850</name>
</gene>
<evidence type="ECO:0000256" key="1">
    <source>
        <dbReference type="SAM" id="Phobius"/>
    </source>
</evidence>
<evidence type="ECO:0000313" key="2">
    <source>
        <dbReference type="EMBL" id="POP54045.1"/>
    </source>
</evidence>
<evidence type="ECO:0000313" key="4">
    <source>
        <dbReference type="Proteomes" id="UP000237222"/>
    </source>
</evidence>
<feature type="transmembrane region" description="Helical" evidence="1">
    <location>
        <begin position="211"/>
        <end position="232"/>
    </location>
</feature>
<keyword evidence="1" id="KW-0812">Transmembrane</keyword>
<dbReference type="EMBL" id="RHGB01000003">
    <property type="protein sequence ID" value="RNL66806.1"/>
    <property type="molecule type" value="Genomic_DNA"/>
</dbReference>
<accession>A0A2S4HJ76</accession>
<reference evidence="3 5" key="2">
    <citation type="submission" date="2018-10" db="EMBL/GenBank/DDBJ databases">
        <title>Draft genome sequence of Zhongshania sp. DSW25-10.</title>
        <authorList>
            <person name="Oh J."/>
        </authorList>
    </citation>
    <scope>NUCLEOTIDE SEQUENCE [LARGE SCALE GENOMIC DNA]</scope>
    <source>
        <strain evidence="3 5">DSW25-10</strain>
    </source>
</reference>
<feature type="transmembrane region" description="Helical" evidence="1">
    <location>
        <begin position="6"/>
        <end position="26"/>
    </location>
</feature>
<feature type="transmembrane region" description="Helical" evidence="1">
    <location>
        <begin position="143"/>
        <end position="167"/>
    </location>
</feature>
<evidence type="ECO:0000313" key="3">
    <source>
        <dbReference type="EMBL" id="RNL66806.1"/>
    </source>
</evidence>
<feature type="transmembrane region" description="Helical" evidence="1">
    <location>
        <begin position="77"/>
        <end position="97"/>
    </location>
</feature>
<comment type="caution">
    <text evidence="2">The sequence shown here is derived from an EMBL/GenBank/DDBJ whole genome shotgun (WGS) entry which is preliminary data.</text>
</comment>
<dbReference type="EMBL" id="PQGG01000009">
    <property type="protein sequence ID" value="POP54045.1"/>
    <property type="molecule type" value="Genomic_DNA"/>
</dbReference>
<sequence>MGQLVATTLTFGLAAIVLILVVRLCLKEKVAWPLLVLISGLITCLMEPLFDNLYGLYFFEKGQWHLYTTFDSAQPIWLPPAYLAFYGGAAVYVVRALQAQPAMSTVWRMYWQIVAMAIVSEISYISVLGVYEYQGNQPFVMFGYPIFLGFTNAMSALVGGIIIYRVLPKVKGRIESLSLVPVIPGAFAMGLFGSGIVYLSVRQIEELQDTILLHLAALTVVIGIASTINLFGKSFVVRPDSK</sequence>
<evidence type="ECO:0008006" key="6">
    <source>
        <dbReference type="Google" id="ProtNLM"/>
    </source>
</evidence>
<dbReference type="Proteomes" id="UP000274695">
    <property type="component" value="Unassembled WGS sequence"/>
</dbReference>
<name>A0A2S4HJ76_9GAMM</name>
<keyword evidence="1" id="KW-1133">Transmembrane helix</keyword>
<dbReference type="Proteomes" id="UP000237222">
    <property type="component" value="Unassembled WGS sequence"/>
</dbReference>
<proteinExistence type="predicted"/>
<feature type="transmembrane region" description="Helical" evidence="1">
    <location>
        <begin position="179"/>
        <end position="199"/>
    </location>
</feature>
<dbReference type="OrthoDB" id="4612442at2"/>